<feature type="domain" description="Histone deacetylase" evidence="9">
    <location>
        <begin position="110"/>
        <end position="270"/>
    </location>
</feature>
<evidence type="ECO:0000256" key="1">
    <source>
        <dbReference type="ARBA" id="ARBA00001947"/>
    </source>
</evidence>
<feature type="region of interest" description="Disordered" evidence="8">
    <location>
        <begin position="1"/>
        <end position="98"/>
    </location>
</feature>
<feature type="compositionally biased region" description="Low complexity" evidence="8">
    <location>
        <begin position="36"/>
        <end position="98"/>
    </location>
</feature>
<evidence type="ECO:0000313" key="10">
    <source>
        <dbReference type="EMBL" id="QCD84902.1"/>
    </source>
</evidence>
<feature type="compositionally biased region" description="Acidic residues" evidence="8">
    <location>
        <begin position="25"/>
        <end position="35"/>
    </location>
</feature>
<dbReference type="InterPro" id="IPR037138">
    <property type="entry name" value="His_deacetylse_dom_sf"/>
</dbReference>
<dbReference type="Proteomes" id="UP000501690">
    <property type="component" value="Linkage Group LG2"/>
</dbReference>
<name>A0A4D6L8S5_VIGUN</name>
<evidence type="ECO:0000256" key="5">
    <source>
        <dbReference type="ARBA" id="ARBA00022801"/>
    </source>
</evidence>
<evidence type="ECO:0000256" key="7">
    <source>
        <dbReference type="ARBA" id="ARBA00048287"/>
    </source>
</evidence>
<comment type="catalytic activity">
    <reaction evidence="7">
        <text>N(6)-acetyl-L-lysyl-[histone] + H2O = L-lysyl-[histone] + acetate</text>
        <dbReference type="Rhea" id="RHEA:58196"/>
        <dbReference type="Rhea" id="RHEA-COMP:9845"/>
        <dbReference type="Rhea" id="RHEA-COMP:11338"/>
        <dbReference type="ChEBI" id="CHEBI:15377"/>
        <dbReference type="ChEBI" id="CHEBI:29969"/>
        <dbReference type="ChEBI" id="CHEBI:30089"/>
        <dbReference type="ChEBI" id="CHEBI:61930"/>
        <dbReference type="EC" id="3.5.1.98"/>
    </reaction>
</comment>
<evidence type="ECO:0000256" key="8">
    <source>
        <dbReference type="SAM" id="MobiDB-lite"/>
    </source>
</evidence>
<sequence length="386" mass="42820">MFIINHLKKGNDNGNRNDNGNGNDNDNDNSNDNDNEGNSKGNDNSYGNDNGNNNDNNNDNDNNNGNNNGNNNDNDNNNGNNNDNGNGIGNSNDNGNGNYNDNGNGVRITVTVTVMITTMITRVLYIDIDVHHGDGVEEAFYTTDRVMTVSFHKFGDFFPGTGHIKDIGVGAGKNYSLNVPLNDGLDDETFRSLFRPVIQKVMDVYQPDAVVLQCGADSLSGDRLGCFNLTVKGHADCLRFLRSFNVPLMVLGGGGYTVRNVARCWCYETAVAVGVEPNPKLPYNEYYEYFGPDYTLHPEPSNMENLNTPRDLEKMRNALLEQLSRLPHARSVPFQTTPSIIQVPEEEEEHMDIRPKRRIWSGEDFDSDNDDDMASSKNSVLTAQTR</sequence>
<evidence type="ECO:0000256" key="6">
    <source>
        <dbReference type="ARBA" id="ARBA00022853"/>
    </source>
</evidence>
<evidence type="ECO:0000313" key="11">
    <source>
        <dbReference type="Proteomes" id="UP000501690"/>
    </source>
</evidence>
<keyword evidence="6" id="KW-0156">Chromatin regulator</keyword>
<dbReference type="PANTHER" id="PTHR10625">
    <property type="entry name" value="HISTONE DEACETYLASE HDAC1-RELATED"/>
    <property type="match status" value="1"/>
</dbReference>
<comment type="similarity">
    <text evidence="2">Belongs to the histone deacetylase family. HD type 1 subfamily.</text>
</comment>
<dbReference type="GO" id="GO:0040029">
    <property type="term" value="P:epigenetic regulation of gene expression"/>
    <property type="evidence" value="ECO:0007669"/>
    <property type="project" value="TreeGrafter"/>
</dbReference>
<evidence type="ECO:0000256" key="4">
    <source>
        <dbReference type="ARBA" id="ARBA00022491"/>
    </source>
</evidence>
<proteinExistence type="inferred from homology"/>
<dbReference type="EC" id="3.5.1.98" evidence="3"/>
<dbReference type="GO" id="GO:0141221">
    <property type="term" value="F:histone deacetylase activity, hydrolytic mechanism"/>
    <property type="evidence" value="ECO:0007669"/>
    <property type="project" value="UniProtKB-EC"/>
</dbReference>
<dbReference type="PRINTS" id="PR01270">
    <property type="entry name" value="HDASUPER"/>
</dbReference>
<dbReference type="InterPro" id="IPR003084">
    <property type="entry name" value="HDAC_I/II"/>
</dbReference>
<comment type="cofactor">
    <cofactor evidence="1">
        <name>Zn(2+)</name>
        <dbReference type="ChEBI" id="CHEBI:29105"/>
    </cofactor>
</comment>
<gene>
    <name evidence="10" type="ORF">DEO72_LG2g5260</name>
</gene>
<feature type="compositionally biased region" description="Low complexity" evidence="8">
    <location>
        <begin position="12"/>
        <end position="24"/>
    </location>
</feature>
<dbReference type="GO" id="GO:0000118">
    <property type="term" value="C:histone deacetylase complex"/>
    <property type="evidence" value="ECO:0007669"/>
    <property type="project" value="UniProtKB-ARBA"/>
</dbReference>
<keyword evidence="11" id="KW-1185">Reference proteome</keyword>
<dbReference type="EMBL" id="CP039346">
    <property type="protein sequence ID" value="QCD84902.1"/>
    <property type="molecule type" value="Genomic_DNA"/>
</dbReference>
<dbReference type="SUPFAM" id="SSF52768">
    <property type="entry name" value="Arginase/deacetylase"/>
    <property type="match status" value="1"/>
</dbReference>
<evidence type="ECO:0000259" key="9">
    <source>
        <dbReference type="Pfam" id="PF00850"/>
    </source>
</evidence>
<organism evidence="10 11">
    <name type="scientific">Vigna unguiculata</name>
    <name type="common">Cowpea</name>
    <dbReference type="NCBI Taxonomy" id="3917"/>
    <lineage>
        <taxon>Eukaryota</taxon>
        <taxon>Viridiplantae</taxon>
        <taxon>Streptophyta</taxon>
        <taxon>Embryophyta</taxon>
        <taxon>Tracheophyta</taxon>
        <taxon>Spermatophyta</taxon>
        <taxon>Magnoliopsida</taxon>
        <taxon>eudicotyledons</taxon>
        <taxon>Gunneridae</taxon>
        <taxon>Pentapetalae</taxon>
        <taxon>rosids</taxon>
        <taxon>fabids</taxon>
        <taxon>Fabales</taxon>
        <taxon>Fabaceae</taxon>
        <taxon>Papilionoideae</taxon>
        <taxon>50 kb inversion clade</taxon>
        <taxon>NPAAA clade</taxon>
        <taxon>indigoferoid/millettioid clade</taxon>
        <taxon>Phaseoleae</taxon>
        <taxon>Vigna</taxon>
    </lineage>
</organism>
<protein>
    <recommendedName>
        <fullName evidence="3">histone deacetylase</fullName>
        <ecNumber evidence="3">3.5.1.98</ecNumber>
    </recommendedName>
</protein>
<accession>A0A4D6L8S5</accession>
<feature type="region of interest" description="Disordered" evidence="8">
    <location>
        <begin position="335"/>
        <end position="386"/>
    </location>
</feature>
<reference evidence="10 11" key="1">
    <citation type="submission" date="2019-04" db="EMBL/GenBank/DDBJ databases">
        <title>An improved genome assembly and genetic linkage map for asparagus bean, Vigna unguiculata ssp. sesquipedialis.</title>
        <authorList>
            <person name="Xia Q."/>
            <person name="Zhang R."/>
            <person name="Dong Y."/>
        </authorList>
    </citation>
    <scope>NUCLEOTIDE SEQUENCE [LARGE SCALE GENOMIC DNA]</scope>
    <source>
        <tissue evidence="10">Leaf</tissue>
    </source>
</reference>
<dbReference type="Pfam" id="PF00850">
    <property type="entry name" value="Hist_deacetyl"/>
    <property type="match status" value="1"/>
</dbReference>
<evidence type="ECO:0000256" key="3">
    <source>
        <dbReference type="ARBA" id="ARBA00012111"/>
    </source>
</evidence>
<evidence type="ECO:0000256" key="2">
    <source>
        <dbReference type="ARBA" id="ARBA00006457"/>
    </source>
</evidence>
<dbReference type="AlphaFoldDB" id="A0A4D6L8S5"/>
<keyword evidence="4" id="KW-0678">Repressor</keyword>
<keyword evidence="5" id="KW-0378">Hydrolase</keyword>
<dbReference type="InterPro" id="IPR000286">
    <property type="entry name" value="HDACs"/>
</dbReference>
<dbReference type="PANTHER" id="PTHR10625:SF10">
    <property type="entry name" value="HISTONE DEACETYLASE HDAC1"/>
    <property type="match status" value="1"/>
</dbReference>
<dbReference type="Gene3D" id="3.40.800.20">
    <property type="entry name" value="Histone deacetylase domain"/>
    <property type="match status" value="1"/>
</dbReference>
<feature type="compositionally biased region" description="Acidic residues" evidence="8">
    <location>
        <begin position="363"/>
        <end position="373"/>
    </location>
</feature>
<dbReference type="InterPro" id="IPR023696">
    <property type="entry name" value="Ureohydrolase_dom_sf"/>
</dbReference>
<dbReference type="PRINTS" id="PR01271">
    <property type="entry name" value="HISDACETLASE"/>
</dbReference>
<dbReference type="InterPro" id="IPR023801">
    <property type="entry name" value="His_deacetylse_dom"/>
</dbReference>